<name>A0A6C0LD07_9ZZZZ</name>
<feature type="transmembrane region" description="Helical" evidence="1">
    <location>
        <begin position="12"/>
        <end position="42"/>
    </location>
</feature>
<keyword evidence="1" id="KW-0812">Transmembrane</keyword>
<organism evidence="2">
    <name type="scientific">viral metagenome</name>
    <dbReference type="NCBI Taxonomy" id="1070528"/>
    <lineage>
        <taxon>unclassified sequences</taxon>
        <taxon>metagenomes</taxon>
        <taxon>organismal metagenomes</taxon>
    </lineage>
</organism>
<proteinExistence type="predicted"/>
<sequence>MDIINNYYTATILLALIFFIISKYNTSVLLSIMIIIIIYYYIDSNIKKNLGERNSAEIKIIDKIDKDIDDIKEMNTNNFYININSGNIKFLVKNKEFLDIIKNLRFIKKFDKTRYNNLIILMNKLMKIYIYILADRYDAYVYIPIFNDIKNDIFEILYSLVFVVPERFKHIYGFNPTEEIEKSLNDFRIKVANMLIVLDNYGKLGKDKKYLDIHKYSPYEKNKELYLP</sequence>
<keyword evidence="1" id="KW-0472">Membrane</keyword>
<keyword evidence="1" id="KW-1133">Transmembrane helix</keyword>
<protein>
    <submittedName>
        <fullName evidence="2">Uncharacterized protein</fullName>
    </submittedName>
</protein>
<dbReference type="AlphaFoldDB" id="A0A6C0LD07"/>
<reference evidence="2" key="1">
    <citation type="journal article" date="2020" name="Nature">
        <title>Giant virus diversity and host interactions through global metagenomics.</title>
        <authorList>
            <person name="Schulz F."/>
            <person name="Roux S."/>
            <person name="Paez-Espino D."/>
            <person name="Jungbluth S."/>
            <person name="Walsh D.A."/>
            <person name="Denef V.J."/>
            <person name="McMahon K.D."/>
            <person name="Konstantinidis K.T."/>
            <person name="Eloe-Fadrosh E.A."/>
            <person name="Kyrpides N.C."/>
            <person name="Woyke T."/>
        </authorList>
    </citation>
    <scope>NUCLEOTIDE SEQUENCE</scope>
    <source>
        <strain evidence="2">GVMAG-M-3300027769-26</strain>
    </source>
</reference>
<dbReference type="EMBL" id="MN740465">
    <property type="protein sequence ID" value="QHU27935.1"/>
    <property type="molecule type" value="Genomic_DNA"/>
</dbReference>
<evidence type="ECO:0000313" key="2">
    <source>
        <dbReference type="EMBL" id="QHU27935.1"/>
    </source>
</evidence>
<evidence type="ECO:0000256" key="1">
    <source>
        <dbReference type="SAM" id="Phobius"/>
    </source>
</evidence>
<accession>A0A6C0LD07</accession>